<evidence type="ECO:0000256" key="2">
    <source>
        <dbReference type="SAM" id="SignalP"/>
    </source>
</evidence>
<feature type="chain" id="PRO_5038102433" description="DUF11 domain-containing protein" evidence="2">
    <location>
        <begin position="27"/>
        <end position="1147"/>
    </location>
</feature>
<sequence length="1147" mass="116475">MAGARAWAAGLVAGTLLVSGAAGASAAGPLGGAVVAALPVPVAAAPRVGFTDRTDELREVHLDWQDVIINLAGGTPAGPAPVGEGLVGEVLGEGTTGGGILGGGTTGAATLGGGTTGGSTTGGGTPLAVLAAPVMPPVFFDPTPEDTPYVDGHRHDGEATAHTVVGDENPTDVAADLTWVSTAAQDDPAAPTGPEDPGEVYYRDLTAQSAADARVTCDPATEVHPSVSPDGTRIAYATNAHGTWDIAVAPVSTDSTCPKAEPTWVTHGEGDSTWPAWLDDGTLVFSSTRDDELGDLFVAAADGTGSASPLTDGPGSADTQPDVRATATGWLVAFTTTRYRPDGSIGLLGLTRDLKPDPAVGPDGLRDPFADAVLGTPQGSEPVWSLPGSPWAVAFTSTWSDPSGDIMVAAFTPDAAALVDYTTVAGTFRRAESHPTWLSFTDTGSAQDVRLVYTSEVGTPDVSDAVADDGSDIREISRSALPLDPDDLTPSTDLSQAGLDYSPDGQYVVYSVQRGAQDGTGWALQIARADTLEVVESFEYDRVGPDIDLNPTWSPDGSTIAFVRRPWVQVATGGFHAQAQIVTVDATDPTEPRMRKVLEITPEPAASPYTDLDPSWFPDSERLAFSRASGDTDDLDLRSIWTINTRTLTSEQIRFCSSTTTCRFTVPLRGRAPAVSPDGTQIAVASLLLDADGADPLDIATPGNIGIVDIDETTDGIAVTGTSALTGFRPDGSATDSRRVVATADQPDWSPDGAEIAFSGSPATGPEARGIWAVSPEGTGLRRIVDRPGPQRSPAYQPFTDMVLTMSASPPTGGGATVTAVATNAGPGLVRSATVSVELPPGLTSPGATGCTVAAAVLTCAVDAPMSTGDTASFEIPVTGIDGAATTTVTGVVTTPTPERVVTNNSASVELGVAGGVGVTVSIESPGIVYTGGQPLRATYTVRNAGGLPAQAVTLTTGFGAPLVPVPAGGPSCLDAAGTCALGTLAPGAALVLTASVGPPPSPPLPALSTPTPALTAPVTGAVATTSPDPNPADDVASANLEVRQPSVVLTPATARPGEVVFAVGQDFPPGAPVQLSWSQGLMSVASDPDSGTGTWSQAVVLLDDTLLSARLLQVEDRSATPAYGPARARLLVVPTSVDAPTFLFRK</sequence>
<dbReference type="Pfam" id="PF01345">
    <property type="entry name" value="DUF11"/>
    <property type="match status" value="1"/>
</dbReference>
<evidence type="ECO:0000313" key="4">
    <source>
        <dbReference type="EMBL" id="GIG21999.1"/>
    </source>
</evidence>
<dbReference type="Proteomes" id="UP000632740">
    <property type="component" value="Unassembled WGS sequence"/>
</dbReference>
<evidence type="ECO:0000259" key="3">
    <source>
        <dbReference type="Pfam" id="PF01345"/>
    </source>
</evidence>
<feature type="domain" description="DUF11" evidence="3">
    <location>
        <begin position="807"/>
        <end position="910"/>
    </location>
</feature>
<dbReference type="PANTHER" id="PTHR36842:SF1">
    <property type="entry name" value="PROTEIN TOLB"/>
    <property type="match status" value="1"/>
</dbReference>
<feature type="signal peptide" evidence="2">
    <location>
        <begin position="1"/>
        <end position="26"/>
    </location>
</feature>
<dbReference type="PANTHER" id="PTHR36842">
    <property type="entry name" value="PROTEIN TOLB HOMOLOG"/>
    <property type="match status" value="1"/>
</dbReference>
<protein>
    <recommendedName>
        <fullName evidence="3">DUF11 domain-containing protein</fullName>
    </recommendedName>
</protein>
<dbReference type="Pfam" id="PF07676">
    <property type="entry name" value="PD40"/>
    <property type="match status" value="4"/>
</dbReference>
<gene>
    <name evidence="4" type="ORF">Cch01nite_27230</name>
</gene>
<keyword evidence="2" id="KW-0732">Signal</keyword>
<name>A0A919U3C2_9CELL</name>
<dbReference type="RefSeq" id="WP_203755735.1">
    <property type="nucleotide sequence ID" value="NZ_BONK01000009.1"/>
</dbReference>
<evidence type="ECO:0000313" key="5">
    <source>
        <dbReference type="Proteomes" id="UP000632740"/>
    </source>
</evidence>
<keyword evidence="5" id="KW-1185">Reference proteome</keyword>
<dbReference type="InterPro" id="IPR001434">
    <property type="entry name" value="OmcB-like_DUF11"/>
</dbReference>
<dbReference type="InterPro" id="IPR011659">
    <property type="entry name" value="WD40"/>
</dbReference>
<dbReference type="EMBL" id="BONK01000009">
    <property type="protein sequence ID" value="GIG21999.1"/>
    <property type="molecule type" value="Genomic_DNA"/>
</dbReference>
<dbReference type="SUPFAM" id="SSF82171">
    <property type="entry name" value="DPP6 N-terminal domain-like"/>
    <property type="match status" value="2"/>
</dbReference>
<reference evidence="4" key="1">
    <citation type="submission" date="2021-01" db="EMBL/GenBank/DDBJ databases">
        <title>Whole genome shotgun sequence of Cellulomonas chitinilytica NBRC 110799.</title>
        <authorList>
            <person name="Komaki H."/>
            <person name="Tamura T."/>
        </authorList>
    </citation>
    <scope>NUCLEOTIDE SEQUENCE</scope>
    <source>
        <strain evidence="4">NBRC 110799</strain>
    </source>
</reference>
<accession>A0A919U3C2</accession>
<proteinExistence type="inferred from homology"/>
<comment type="caution">
    <text evidence="4">The sequence shown here is derived from an EMBL/GenBank/DDBJ whole genome shotgun (WGS) entry which is preliminary data.</text>
</comment>
<dbReference type="InterPro" id="IPR011042">
    <property type="entry name" value="6-blade_b-propeller_TolB-like"/>
</dbReference>
<organism evidence="4 5">
    <name type="scientific">Cellulomonas chitinilytica</name>
    <dbReference type="NCBI Taxonomy" id="398759"/>
    <lineage>
        <taxon>Bacteria</taxon>
        <taxon>Bacillati</taxon>
        <taxon>Actinomycetota</taxon>
        <taxon>Actinomycetes</taxon>
        <taxon>Micrococcales</taxon>
        <taxon>Cellulomonadaceae</taxon>
        <taxon>Cellulomonas</taxon>
    </lineage>
</organism>
<dbReference type="AlphaFoldDB" id="A0A919U3C2"/>
<dbReference type="Gene3D" id="2.120.10.30">
    <property type="entry name" value="TolB, C-terminal domain"/>
    <property type="match status" value="3"/>
</dbReference>
<evidence type="ECO:0000256" key="1">
    <source>
        <dbReference type="ARBA" id="ARBA00009820"/>
    </source>
</evidence>
<comment type="similarity">
    <text evidence="1">Belongs to the TolB family.</text>
</comment>